<dbReference type="Proteomes" id="UP000250043">
    <property type="component" value="Unassembled WGS sequence"/>
</dbReference>
<sequence length="669" mass="74479">MSENQKKEAGRLQWKAHHKRWMDEQLVEMMTRNLSRPGATEFKKNMADEVAEKWKDELSEWKASKIREVCCFLGLEDTAALNGGQGALVYIKNKLAEWTRANTTKEGSAPSAAPSTTRSVLNAAGKRFSLFGDRSRPPMASNLWAAAHRDLVKKEVDTRCGDSKVWIGVRKQVVAELYSKLEEEEKKWWEAMAGEAHEHPNDPDRVYMNQQMLGDALGRLLSDVVGFESDQVGAVAFFVQFAYYDKEGKLEPGFLSIGNNPDTPCFRTFAGGPTAQEQARWWRWVEDHLERPQLRDDRLQYDADGRPRLPEWDAGRPVGDAVPILEAYFNTMWVYCHPPGAEPLPLDWVKLSTSEDMFPTRWKIYVKDPRTLRSHEIMMLYGLLFNAQDGPERFQFGVSWGNLEDKDKDDLCAPPGEVFRGPGGALNVYLNANPSSDEEDGNAREKQPVRTPTDWRPAPRTATPKTPAPNNQGAKKWRRPIFLVASGSESEDDGPVHPKHKSATAGRRTTDLFLSSPVKTSSQKRRATTAMPTTNRHIKAHPLGAMPALQPGSLSPSRDPLHTPSRHIISSTAASQASTYDSVPPKVSRLRFPPLNNTGLQAEVDDDLFGEKIVDSMPAQVAASDDDDLFGEKILADHASGAESEPTQAAASNGRKRKGGQGGKGRSKR</sequence>
<evidence type="ECO:0000313" key="2">
    <source>
        <dbReference type="EMBL" id="OCH85165.1"/>
    </source>
</evidence>
<organism evidence="2 3">
    <name type="scientific">Obba rivulosa</name>
    <dbReference type="NCBI Taxonomy" id="1052685"/>
    <lineage>
        <taxon>Eukaryota</taxon>
        <taxon>Fungi</taxon>
        <taxon>Dikarya</taxon>
        <taxon>Basidiomycota</taxon>
        <taxon>Agaricomycotina</taxon>
        <taxon>Agaricomycetes</taxon>
        <taxon>Polyporales</taxon>
        <taxon>Gelatoporiaceae</taxon>
        <taxon>Obba</taxon>
    </lineage>
</organism>
<reference evidence="2 3" key="1">
    <citation type="submission" date="2016-07" db="EMBL/GenBank/DDBJ databases">
        <title>Draft genome of the white-rot fungus Obba rivulosa 3A-2.</title>
        <authorList>
            <consortium name="DOE Joint Genome Institute"/>
            <person name="Miettinen O."/>
            <person name="Riley R."/>
            <person name="Acob R."/>
            <person name="Barry K."/>
            <person name="Cullen D."/>
            <person name="De Vries R."/>
            <person name="Hainaut M."/>
            <person name="Hatakka A."/>
            <person name="Henrissat B."/>
            <person name="Hilden K."/>
            <person name="Kuo R."/>
            <person name="Labutti K."/>
            <person name="Lipzen A."/>
            <person name="Makela M.R."/>
            <person name="Sandor L."/>
            <person name="Spatafora J.W."/>
            <person name="Grigoriev I.V."/>
            <person name="Hibbett D.S."/>
        </authorList>
    </citation>
    <scope>NUCLEOTIDE SEQUENCE [LARGE SCALE GENOMIC DNA]</scope>
    <source>
        <strain evidence="2 3">3A-2</strain>
    </source>
</reference>
<feature type="compositionally biased region" description="Basic residues" evidence="1">
    <location>
        <begin position="654"/>
        <end position="669"/>
    </location>
</feature>
<accession>A0A8E2DES1</accession>
<dbReference type="EMBL" id="KV722604">
    <property type="protein sequence ID" value="OCH85165.1"/>
    <property type="molecule type" value="Genomic_DNA"/>
</dbReference>
<name>A0A8E2DES1_9APHY</name>
<feature type="region of interest" description="Disordered" evidence="1">
    <location>
        <begin position="622"/>
        <end position="669"/>
    </location>
</feature>
<gene>
    <name evidence="2" type="ORF">OBBRIDRAFT_807727</name>
</gene>
<protein>
    <submittedName>
        <fullName evidence="2">Uncharacterized protein</fullName>
    </submittedName>
</protein>
<evidence type="ECO:0000313" key="3">
    <source>
        <dbReference type="Proteomes" id="UP000250043"/>
    </source>
</evidence>
<feature type="region of interest" description="Disordered" evidence="1">
    <location>
        <begin position="423"/>
        <end position="599"/>
    </location>
</feature>
<dbReference type="OrthoDB" id="2751636at2759"/>
<keyword evidence="3" id="KW-1185">Reference proteome</keyword>
<feature type="compositionally biased region" description="Low complexity" evidence="1">
    <location>
        <begin position="570"/>
        <end position="579"/>
    </location>
</feature>
<dbReference type="AlphaFoldDB" id="A0A8E2DES1"/>
<proteinExistence type="predicted"/>
<feature type="compositionally biased region" description="Low complexity" evidence="1">
    <location>
        <begin position="456"/>
        <end position="469"/>
    </location>
</feature>
<evidence type="ECO:0000256" key="1">
    <source>
        <dbReference type="SAM" id="MobiDB-lite"/>
    </source>
</evidence>